<keyword evidence="1" id="KW-1133">Transmembrane helix</keyword>
<organism evidence="2 3">
    <name type="scientific">Streptomyces silvensis</name>
    <dbReference type="NCBI Taxonomy" id="1765722"/>
    <lineage>
        <taxon>Bacteria</taxon>
        <taxon>Bacillati</taxon>
        <taxon>Actinomycetota</taxon>
        <taxon>Actinomycetes</taxon>
        <taxon>Kitasatosporales</taxon>
        <taxon>Streptomycetaceae</taxon>
        <taxon>Streptomyces</taxon>
    </lineage>
</organism>
<evidence type="ECO:0000256" key="1">
    <source>
        <dbReference type="SAM" id="Phobius"/>
    </source>
</evidence>
<name>A0A0W7X730_9ACTN</name>
<sequence>MDSDDVPAQIHAQLLGAYWLDSPYIEQSPCCCTLNRPARPQALVLRSTLLGLACLALTLSVAALWA</sequence>
<dbReference type="AlphaFoldDB" id="A0A0W7X730"/>
<reference evidence="2 3" key="1">
    <citation type="submission" date="2015-12" db="EMBL/GenBank/DDBJ databases">
        <title>Draft genome sequence of Streptomyces silvensis ATCC 53525, a producer of novel hormone antagonists.</title>
        <authorList>
            <person name="Johnston C.W."/>
            <person name="Li Y."/>
            <person name="Magarvey N.A."/>
        </authorList>
    </citation>
    <scope>NUCLEOTIDE SEQUENCE [LARGE SCALE GENOMIC DNA]</scope>
    <source>
        <strain evidence="2 3">ATCC 53525</strain>
    </source>
</reference>
<keyword evidence="3" id="KW-1185">Reference proteome</keyword>
<keyword evidence="1" id="KW-0472">Membrane</keyword>
<dbReference type="RefSeq" id="WP_058846909.1">
    <property type="nucleotide sequence ID" value="NZ_LOCL01000029.1"/>
</dbReference>
<proteinExistence type="predicted"/>
<gene>
    <name evidence="2" type="ORF">AT728_06790</name>
</gene>
<comment type="caution">
    <text evidence="2">The sequence shown here is derived from an EMBL/GenBank/DDBJ whole genome shotgun (WGS) entry which is preliminary data.</text>
</comment>
<dbReference type="STRING" id="1765722.AT728_06790"/>
<dbReference type="Proteomes" id="UP000054804">
    <property type="component" value="Unassembled WGS sequence"/>
</dbReference>
<keyword evidence="1" id="KW-0812">Transmembrane</keyword>
<dbReference type="OrthoDB" id="9910164at2"/>
<evidence type="ECO:0000313" key="2">
    <source>
        <dbReference type="EMBL" id="KUF18750.1"/>
    </source>
</evidence>
<feature type="transmembrane region" description="Helical" evidence="1">
    <location>
        <begin position="43"/>
        <end position="65"/>
    </location>
</feature>
<dbReference type="EMBL" id="LOCL01000029">
    <property type="protein sequence ID" value="KUF18750.1"/>
    <property type="molecule type" value="Genomic_DNA"/>
</dbReference>
<evidence type="ECO:0000313" key="3">
    <source>
        <dbReference type="Proteomes" id="UP000054804"/>
    </source>
</evidence>
<accession>A0A0W7X730</accession>
<protein>
    <submittedName>
        <fullName evidence="2">Uncharacterized protein</fullName>
    </submittedName>
</protein>